<evidence type="ECO:0000256" key="1">
    <source>
        <dbReference type="ARBA" id="ARBA00004477"/>
    </source>
</evidence>
<evidence type="ECO:0000256" key="7">
    <source>
        <dbReference type="ARBA" id="ARBA00023136"/>
    </source>
</evidence>
<sequence>MSSPSSSADAQAQLIFAPNAAHNTLSLTTIKFLSACFAGAVAGILGLQNFYGFALFLVSTVFTSFSIWTINCGTKPDKFVPGGWKSMINPGTDNAFTFVLVWTLFYGIVHVYD</sequence>
<evidence type="ECO:0000313" key="9">
    <source>
        <dbReference type="EMBL" id="KAK7453549.1"/>
    </source>
</evidence>
<keyword evidence="4 8" id="KW-0812">Transmembrane</keyword>
<keyword evidence="7 8" id="KW-0472">Membrane</keyword>
<dbReference type="Proteomes" id="UP001498398">
    <property type="component" value="Unassembled WGS sequence"/>
</dbReference>
<feature type="transmembrane region" description="Helical" evidence="8">
    <location>
        <begin position="53"/>
        <end position="74"/>
    </location>
</feature>
<evidence type="ECO:0000256" key="4">
    <source>
        <dbReference type="ARBA" id="ARBA00022692"/>
    </source>
</evidence>
<dbReference type="PANTHER" id="PTHR20994">
    <property type="entry name" value="ER MEMBRANE PROTEIN COMPLEX SUBUNIT 6"/>
    <property type="match status" value="1"/>
</dbReference>
<feature type="transmembrane region" description="Helical" evidence="8">
    <location>
        <begin position="30"/>
        <end position="47"/>
    </location>
</feature>
<comment type="caution">
    <text evidence="10">The sequence shown here is derived from an EMBL/GenBank/DDBJ whole genome shotgun (WGS) entry which is preliminary data.</text>
</comment>
<organism evidence="10 11">
    <name type="scientific">Marasmiellus scandens</name>
    <dbReference type="NCBI Taxonomy" id="2682957"/>
    <lineage>
        <taxon>Eukaryota</taxon>
        <taxon>Fungi</taxon>
        <taxon>Dikarya</taxon>
        <taxon>Basidiomycota</taxon>
        <taxon>Agaricomycotina</taxon>
        <taxon>Agaricomycetes</taxon>
        <taxon>Agaricomycetidae</taxon>
        <taxon>Agaricales</taxon>
        <taxon>Marasmiineae</taxon>
        <taxon>Omphalotaceae</taxon>
        <taxon>Marasmiellus</taxon>
    </lineage>
</organism>
<evidence type="ECO:0000256" key="6">
    <source>
        <dbReference type="ARBA" id="ARBA00022989"/>
    </source>
</evidence>
<reference evidence="10 11" key="1">
    <citation type="submission" date="2024-01" db="EMBL/GenBank/DDBJ databases">
        <title>A draft genome for the cacao thread blight pathogen Marasmiellus scandens.</title>
        <authorList>
            <person name="Baruah I.K."/>
            <person name="Leung J."/>
            <person name="Bukari Y."/>
            <person name="Amoako-Attah I."/>
            <person name="Meinhardt L.W."/>
            <person name="Bailey B.A."/>
            <person name="Cohen S.P."/>
        </authorList>
    </citation>
    <scope>NUCLEOTIDE SEQUENCE [LARGE SCALE GENOMIC DNA]</scope>
    <source>
        <strain evidence="10 11">GH-19</strain>
    </source>
</reference>
<evidence type="ECO:0000256" key="3">
    <source>
        <dbReference type="ARBA" id="ARBA00020827"/>
    </source>
</evidence>
<dbReference type="InterPro" id="IPR029008">
    <property type="entry name" value="EMC6-like"/>
</dbReference>
<proteinExistence type="inferred from homology"/>
<gene>
    <name evidence="10" type="ORF">VKT23_001435</name>
    <name evidence="9" type="ORF">VKT23_011829</name>
</gene>
<evidence type="ECO:0000313" key="11">
    <source>
        <dbReference type="Proteomes" id="UP001498398"/>
    </source>
</evidence>
<dbReference type="Pfam" id="PF07019">
    <property type="entry name" value="EMC6"/>
    <property type="match status" value="1"/>
</dbReference>
<evidence type="ECO:0000256" key="8">
    <source>
        <dbReference type="SAM" id="Phobius"/>
    </source>
</evidence>
<protein>
    <recommendedName>
        <fullName evidence="3">ER membrane protein complex subunit 6</fullName>
    </recommendedName>
</protein>
<keyword evidence="6 8" id="KW-1133">Transmembrane helix</keyword>
<dbReference type="EMBL" id="JBANRG010000002">
    <property type="protein sequence ID" value="KAK7470000.1"/>
    <property type="molecule type" value="Genomic_DNA"/>
</dbReference>
<keyword evidence="5" id="KW-0256">Endoplasmic reticulum</keyword>
<evidence type="ECO:0000256" key="2">
    <source>
        <dbReference type="ARBA" id="ARBA00009436"/>
    </source>
</evidence>
<name>A0ABR1K2P9_9AGAR</name>
<comment type="subcellular location">
    <subcellularLocation>
        <location evidence="1">Endoplasmic reticulum membrane</location>
        <topology evidence="1">Multi-pass membrane protein</topology>
    </subcellularLocation>
</comment>
<evidence type="ECO:0000313" key="10">
    <source>
        <dbReference type="EMBL" id="KAK7470000.1"/>
    </source>
</evidence>
<dbReference type="InterPro" id="IPR008504">
    <property type="entry name" value="Emc6"/>
</dbReference>
<feature type="transmembrane region" description="Helical" evidence="8">
    <location>
        <begin position="95"/>
        <end position="112"/>
    </location>
</feature>
<accession>A0ABR1K2P9</accession>
<keyword evidence="11" id="KW-1185">Reference proteome</keyword>
<dbReference type="EMBL" id="JBANRG010000026">
    <property type="protein sequence ID" value="KAK7453549.1"/>
    <property type="molecule type" value="Genomic_DNA"/>
</dbReference>
<evidence type="ECO:0000256" key="5">
    <source>
        <dbReference type="ARBA" id="ARBA00022824"/>
    </source>
</evidence>
<comment type="similarity">
    <text evidence="2">Belongs to the EMC6 family.</text>
</comment>
<dbReference type="PANTHER" id="PTHR20994:SF0">
    <property type="entry name" value="ER MEMBRANE PROTEIN COMPLEX SUBUNIT 6"/>
    <property type="match status" value="1"/>
</dbReference>